<name>A0A4D5RY20_IXOSC</name>
<sequence length="79" mass="8893">MQLGSPSCVVMCVFVLCRPSSLVRIVWHSLGGFISHPVSSLLRQMFSRSSQELGPPYIAVSYLRLWLLYLATVFWGFLG</sequence>
<evidence type="ECO:0000313" key="2">
    <source>
        <dbReference type="EMBL" id="MOY42252.1"/>
    </source>
</evidence>
<feature type="transmembrane region" description="Helical" evidence="1">
    <location>
        <begin position="57"/>
        <end position="78"/>
    </location>
</feature>
<organism evidence="2">
    <name type="scientific">Ixodes scapularis</name>
    <name type="common">Black-legged tick</name>
    <name type="synonym">Deer tick</name>
    <dbReference type="NCBI Taxonomy" id="6945"/>
    <lineage>
        <taxon>Eukaryota</taxon>
        <taxon>Metazoa</taxon>
        <taxon>Ecdysozoa</taxon>
        <taxon>Arthropoda</taxon>
        <taxon>Chelicerata</taxon>
        <taxon>Arachnida</taxon>
        <taxon>Acari</taxon>
        <taxon>Parasitiformes</taxon>
        <taxon>Ixodida</taxon>
        <taxon>Ixodoidea</taxon>
        <taxon>Ixodidae</taxon>
        <taxon>Ixodinae</taxon>
        <taxon>Ixodes</taxon>
    </lineage>
</organism>
<proteinExistence type="predicted"/>
<dbReference type="EMBL" id="GHJT01008281">
    <property type="protein sequence ID" value="MOY42252.1"/>
    <property type="molecule type" value="Transcribed_RNA"/>
</dbReference>
<keyword evidence="1" id="KW-0812">Transmembrane</keyword>
<keyword evidence="1" id="KW-1133">Transmembrane helix</keyword>
<keyword evidence="1" id="KW-0472">Membrane</keyword>
<dbReference type="AlphaFoldDB" id="A0A4D5RY20"/>
<accession>A0A4D5RY20</accession>
<reference evidence="2" key="1">
    <citation type="submission" date="2019-04" db="EMBL/GenBank/DDBJ databases">
        <title>An insight into the mialome of Ixodes scapularis.</title>
        <authorList>
            <person name="Ribeiro J.M."/>
            <person name="Mather T.N."/>
            <person name="Karim S."/>
        </authorList>
    </citation>
    <scope>NUCLEOTIDE SEQUENCE</scope>
</reference>
<evidence type="ECO:0000256" key="1">
    <source>
        <dbReference type="SAM" id="Phobius"/>
    </source>
</evidence>
<protein>
    <submittedName>
        <fullName evidence="2">Uncharacterized protein</fullName>
    </submittedName>
</protein>